<organism evidence="2 3">
    <name type="scientific">Oesophagostomum dentatum</name>
    <name type="common">Nodular worm</name>
    <dbReference type="NCBI Taxonomy" id="61180"/>
    <lineage>
        <taxon>Eukaryota</taxon>
        <taxon>Metazoa</taxon>
        <taxon>Ecdysozoa</taxon>
        <taxon>Nematoda</taxon>
        <taxon>Chromadorea</taxon>
        <taxon>Rhabditida</taxon>
        <taxon>Rhabditina</taxon>
        <taxon>Rhabditomorpha</taxon>
        <taxon>Strongyloidea</taxon>
        <taxon>Strongylidae</taxon>
        <taxon>Oesophagostomum</taxon>
    </lineage>
</organism>
<name>A0A0B1TNF6_OESDE</name>
<keyword evidence="3" id="KW-1185">Reference proteome</keyword>
<protein>
    <submittedName>
        <fullName evidence="2">Uncharacterized protein</fullName>
    </submittedName>
</protein>
<dbReference type="AlphaFoldDB" id="A0A0B1TNF6"/>
<accession>A0A0B1TNF6</accession>
<dbReference type="OrthoDB" id="5790564at2759"/>
<evidence type="ECO:0000313" key="3">
    <source>
        <dbReference type="Proteomes" id="UP000053660"/>
    </source>
</evidence>
<keyword evidence="1" id="KW-1133">Transmembrane helix</keyword>
<feature type="transmembrane region" description="Helical" evidence="1">
    <location>
        <begin position="48"/>
        <end position="75"/>
    </location>
</feature>
<dbReference type="Proteomes" id="UP000053660">
    <property type="component" value="Unassembled WGS sequence"/>
</dbReference>
<sequence>MQVTVDMSMGMIRSETHHKLLRLLSSMGSRWPLGIQDLSLLPADFLLLLQYLLVSYAMFSFLQLVVQVATIYFLVRLLTVQ</sequence>
<proteinExistence type="predicted"/>
<keyword evidence="1" id="KW-0472">Membrane</keyword>
<dbReference type="EMBL" id="KN549428">
    <property type="protein sequence ID" value="KHJ97606.1"/>
    <property type="molecule type" value="Genomic_DNA"/>
</dbReference>
<evidence type="ECO:0000256" key="1">
    <source>
        <dbReference type="SAM" id="Phobius"/>
    </source>
</evidence>
<gene>
    <name evidence="2" type="ORF">OESDEN_02414</name>
</gene>
<evidence type="ECO:0000313" key="2">
    <source>
        <dbReference type="EMBL" id="KHJ97606.1"/>
    </source>
</evidence>
<keyword evidence="1" id="KW-0812">Transmembrane</keyword>
<reference evidence="2 3" key="1">
    <citation type="submission" date="2014-03" db="EMBL/GenBank/DDBJ databases">
        <title>Draft genome of the hookworm Oesophagostomum dentatum.</title>
        <authorList>
            <person name="Mitreva M."/>
        </authorList>
    </citation>
    <scope>NUCLEOTIDE SEQUENCE [LARGE SCALE GENOMIC DNA]</scope>
    <source>
        <strain evidence="2 3">OD-Hann</strain>
    </source>
</reference>